<dbReference type="PATRIC" id="fig|246196.56.peg.2450"/>
<sequence length="67" mass="7493">MARTVRRRHARGLRWEQLAEVAGTVLSTGRCAGLSLVIYDPDQDPDAADARRIVAFLTDVMRRSPAR</sequence>
<dbReference type="AlphaFoldDB" id="I7G8F2"/>
<dbReference type="Gene3D" id="3.40.800.10">
    <property type="entry name" value="Ureohydrolase domain"/>
    <property type="match status" value="1"/>
</dbReference>
<accession>I7G8F2</accession>
<dbReference type="SUPFAM" id="SSF52768">
    <property type="entry name" value="Arginase/deacetylase"/>
    <property type="match status" value="1"/>
</dbReference>
<dbReference type="KEGG" id="msg:MSMEI_2391"/>
<evidence type="ECO:0000313" key="1">
    <source>
        <dbReference type="EMBL" id="AFP38859.1"/>
    </source>
</evidence>
<name>I7G8F2_MYCS2</name>
<reference evidence="1 2" key="2">
    <citation type="journal article" date="2009" name="Genome Res.">
        <title>Ortho-proteogenomics: multiple proteomes investigation through orthology and a new MS-based protocol.</title>
        <authorList>
            <person name="Gallien S."/>
            <person name="Perrodou E."/>
            <person name="Carapito C."/>
            <person name="Deshayes C."/>
            <person name="Reyrat J.M."/>
            <person name="Van Dorsselaer A."/>
            <person name="Poch O."/>
            <person name="Schaeffer C."/>
            <person name="Lecompte O."/>
        </authorList>
    </citation>
    <scope>NUCLEOTIDE SEQUENCE [LARGE SCALE GENOMIC DNA]</scope>
    <source>
        <strain evidence="2">ATCC 700084 / mc(2)155</strain>
    </source>
</reference>
<organism evidence="1 2">
    <name type="scientific">Mycolicibacterium smegmatis (strain ATCC 700084 / mc(2)155)</name>
    <name type="common">Mycobacterium smegmatis</name>
    <dbReference type="NCBI Taxonomy" id="246196"/>
    <lineage>
        <taxon>Bacteria</taxon>
        <taxon>Bacillati</taxon>
        <taxon>Actinomycetota</taxon>
        <taxon>Actinomycetes</taxon>
        <taxon>Mycobacteriales</taxon>
        <taxon>Mycobacteriaceae</taxon>
        <taxon>Mycolicibacterium</taxon>
    </lineage>
</organism>
<reference evidence="1 2" key="1">
    <citation type="journal article" date="2007" name="Genome Biol.">
        <title>Interrupted coding sequences in Mycobacterium smegmatis: authentic mutations or sequencing errors?</title>
        <authorList>
            <person name="Deshayes C."/>
            <person name="Perrodou E."/>
            <person name="Gallien S."/>
            <person name="Euphrasie D."/>
            <person name="Schaeffer C."/>
            <person name="Van-Dorsselaer A."/>
            <person name="Poch O."/>
            <person name="Lecompte O."/>
            <person name="Reyrat J.M."/>
        </authorList>
    </citation>
    <scope>NUCLEOTIDE SEQUENCE [LARGE SCALE GENOMIC DNA]</scope>
    <source>
        <strain evidence="2">ATCC 700084 / mc(2)155</strain>
    </source>
</reference>
<proteinExistence type="predicted"/>
<protein>
    <submittedName>
        <fullName evidence="1">Uncharacterized protein</fullName>
    </submittedName>
</protein>
<dbReference type="InterPro" id="IPR023696">
    <property type="entry name" value="Ureohydrolase_dom_sf"/>
</dbReference>
<gene>
    <name evidence="1" type="ordered locus">MSMEI_2391</name>
</gene>
<dbReference type="Proteomes" id="UP000006158">
    <property type="component" value="Chromosome"/>
</dbReference>
<dbReference type="EMBL" id="CP001663">
    <property type="protein sequence ID" value="AFP38859.1"/>
    <property type="molecule type" value="Genomic_DNA"/>
</dbReference>
<evidence type="ECO:0000313" key="2">
    <source>
        <dbReference type="Proteomes" id="UP000006158"/>
    </source>
</evidence>